<dbReference type="GO" id="GO:0042277">
    <property type="term" value="F:peptide binding"/>
    <property type="evidence" value="ECO:0007669"/>
    <property type="project" value="TreeGrafter"/>
</dbReference>
<dbReference type="GO" id="GO:0016285">
    <property type="term" value="F:alanyl aminopeptidase activity"/>
    <property type="evidence" value="ECO:0007669"/>
    <property type="project" value="UniProtKB-EC"/>
</dbReference>
<evidence type="ECO:0000256" key="10">
    <source>
        <dbReference type="ARBA" id="ARBA00022833"/>
    </source>
</evidence>
<dbReference type="PANTHER" id="PTHR11533:SF174">
    <property type="entry name" value="PUROMYCIN-SENSITIVE AMINOPEPTIDASE-RELATED"/>
    <property type="match status" value="1"/>
</dbReference>
<comment type="caution">
    <text evidence="16">The sequence shown here is derived from an EMBL/GenBank/DDBJ whole genome shotgun (WGS) entry which is preliminary data.</text>
</comment>
<dbReference type="Pfam" id="PF18962">
    <property type="entry name" value="Por_Secre_tail"/>
    <property type="match status" value="1"/>
</dbReference>
<dbReference type="CDD" id="cd09603">
    <property type="entry name" value="M1_APN_like"/>
    <property type="match status" value="1"/>
</dbReference>
<dbReference type="SUPFAM" id="SSF55486">
    <property type="entry name" value="Metalloproteases ('zincins'), catalytic domain"/>
    <property type="match status" value="1"/>
</dbReference>
<dbReference type="PRINTS" id="PR00756">
    <property type="entry name" value="ALADIPTASE"/>
</dbReference>
<dbReference type="EMBL" id="VCEJ01000002">
    <property type="protein sequence ID" value="TLV02296.1"/>
    <property type="molecule type" value="Genomic_DNA"/>
</dbReference>
<evidence type="ECO:0000259" key="14">
    <source>
        <dbReference type="Pfam" id="PF17900"/>
    </source>
</evidence>
<evidence type="ECO:0000259" key="15">
    <source>
        <dbReference type="Pfam" id="PF18962"/>
    </source>
</evidence>
<evidence type="ECO:0000256" key="5">
    <source>
        <dbReference type="ARBA" id="ARBA00015611"/>
    </source>
</evidence>
<organism evidence="16 17">
    <name type="scientific">Dyadobacter luticola</name>
    <dbReference type="NCBI Taxonomy" id="1979387"/>
    <lineage>
        <taxon>Bacteria</taxon>
        <taxon>Pseudomonadati</taxon>
        <taxon>Bacteroidota</taxon>
        <taxon>Cytophagia</taxon>
        <taxon>Cytophagales</taxon>
        <taxon>Spirosomataceae</taxon>
        <taxon>Dyadobacter</taxon>
    </lineage>
</organism>
<name>A0A5R9L168_9BACT</name>
<dbReference type="PANTHER" id="PTHR11533">
    <property type="entry name" value="PROTEASE M1 ZINC METALLOPROTEASE"/>
    <property type="match status" value="1"/>
</dbReference>
<evidence type="ECO:0000256" key="9">
    <source>
        <dbReference type="ARBA" id="ARBA00022801"/>
    </source>
</evidence>
<dbReference type="GO" id="GO:0016020">
    <property type="term" value="C:membrane"/>
    <property type="evidence" value="ECO:0007669"/>
    <property type="project" value="TreeGrafter"/>
</dbReference>
<sequence length="757" mass="83783">MKIHLLLIFLVFFSAVKAQEADPITRMIEIAKIEKRAHEKLHRAERTSALTSASQNFNVNYYRCEWEVTPTVQFISGKVTSHYQTTAAGSSIAFDLANNLTVSSVTQRNVAIPFTQGNNTLTINFPVAFGTGVKDSVTVVYAGQPTGADGYFTVSTHGSAAAAKPVLWTLSEPFGSREWWPCKNGLDDKADSIDVYITHPSAYKGVANGIQVSQTNIAGSKTVTHWKHRYPIASYLVSLAVADYTVLNNSVMVGADNIAMQTFCYADGLANFTNGANIAMDAISLFSAQFGTYPFKNEKYGHVQFDGGGGMEHQTNSFMTSMDQGLISHELGHQWFGDKVTCASWEDIWLNEGFATHLQYMYSEYKQPQNTTSNRTAVVNFITSAPDGSVRVDNVNDINRIFDNRLSYYKGSYLLYMLRWILSDNVFKTAINNYLNDPALAYGYATTANLKSHLEAASGRNLTYFFDQWYTGQGYPSYQVQWYPVGNKVQIKLSQTTSHPSVSFFRLPVPLLFRNTVTNEQKLVTLNHTFSGQMFSEELGFVPNTVIFDPSVWLVTRNNTITKESGPLPVTFVSFQAECAGNGVTLKWETSEETGADRFEIQKSADAANWENIGTVKAVGDSKVLNKYEFTHPAPGAQRSYYRLLEVDVDGTKQYTRIIASSCIVLGAESQPDCLHVTIKPNPVKNRLIFDADNPGSGNLQAAIFTVSGAQPSAGLKNILVRAKNDIDISSLPSGLYLLVLSTDDQKPVQTVRFLKE</sequence>
<comment type="similarity">
    <text evidence="3">Belongs to the peptidase M1 family.</text>
</comment>
<evidence type="ECO:0000256" key="2">
    <source>
        <dbReference type="ARBA" id="ARBA00001947"/>
    </source>
</evidence>
<feature type="domain" description="Secretion system C-terminal sorting" evidence="15">
    <location>
        <begin position="681"/>
        <end position="748"/>
    </location>
</feature>
<dbReference type="InterPro" id="IPR026444">
    <property type="entry name" value="Secre_tail"/>
</dbReference>
<dbReference type="InterPro" id="IPR001930">
    <property type="entry name" value="Peptidase_M1"/>
</dbReference>
<keyword evidence="8" id="KW-0479">Metal-binding</keyword>
<evidence type="ECO:0000256" key="12">
    <source>
        <dbReference type="SAM" id="SignalP"/>
    </source>
</evidence>
<dbReference type="GO" id="GO:0008270">
    <property type="term" value="F:zinc ion binding"/>
    <property type="evidence" value="ECO:0007669"/>
    <property type="project" value="InterPro"/>
</dbReference>
<dbReference type="GO" id="GO:0005737">
    <property type="term" value="C:cytoplasm"/>
    <property type="evidence" value="ECO:0007669"/>
    <property type="project" value="TreeGrafter"/>
</dbReference>
<evidence type="ECO:0000259" key="13">
    <source>
        <dbReference type="Pfam" id="PF01433"/>
    </source>
</evidence>
<dbReference type="EC" id="3.4.11.2" evidence="4"/>
<protein>
    <recommendedName>
        <fullName evidence="5">Aminopeptidase N</fullName>
        <ecNumber evidence="4">3.4.11.2</ecNumber>
    </recommendedName>
</protein>
<evidence type="ECO:0000256" key="4">
    <source>
        <dbReference type="ARBA" id="ARBA00012564"/>
    </source>
</evidence>
<keyword evidence="9" id="KW-0378">Hydrolase</keyword>
<dbReference type="Pfam" id="PF17900">
    <property type="entry name" value="Peptidase_M1_N"/>
    <property type="match status" value="1"/>
</dbReference>
<feature type="domain" description="Aminopeptidase N-like N-terminal" evidence="14">
    <location>
        <begin position="60"/>
        <end position="236"/>
    </location>
</feature>
<dbReference type="SUPFAM" id="SSF63737">
    <property type="entry name" value="Leukotriene A4 hydrolase N-terminal domain"/>
    <property type="match status" value="1"/>
</dbReference>
<keyword evidence="17" id="KW-1185">Reference proteome</keyword>
<evidence type="ECO:0000256" key="3">
    <source>
        <dbReference type="ARBA" id="ARBA00010136"/>
    </source>
</evidence>
<dbReference type="InterPro" id="IPR050344">
    <property type="entry name" value="Peptidase_M1_aminopeptidases"/>
</dbReference>
<dbReference type="InterPro" id="IPR014782">
    <property type="entry name" value="Peptidase_M1_dom"/>
</dbReference>
<dbReference type="InterPro" id="IPR042097">
    <property type="entry name" value="Aminopeptidase_N-like_N_sf"/>
</dbReference>
<dbReference type="GO" id="GO:0043171">
    <property type="term" value="P:peptide catabolic process"/>
    <property type="evidence" value="ECO:0007669"/>
    <property type="project" value="TreeGrafter"/>
</dbReference>
<comment type="cofactor">
    <cofactor evidence="2">
        <name>Zn(2+)</name>
        <dbReference type="ChEBI" id="CHEBI:29105"/>
    </cofactor>
</comment>
<keyword evidence="7" id="KW-0645">Protease</keyword>
<dbReference type="Pfam" id="PF01433">
    <property type="entry name" value="Peptidase_M1"/>
    <property type="match status" value="1"/>
</dbReference>
<dbReference type="GO" id="GO:0006508">
    <property type="term" value="P:proteolysis"/>
    <property type="evidence" value="ECO:0007669"/>
    <property type="project" value="UniProtKB-KW"/>
</dbReference>
<evidence type="ECO:0000256" key="7">
    <source>
        <dbReference type="ARBA" id="ARBA00022670"/>
    </source>
</evidence>
<dbReference type="RefSeq" id="WP_138363505.1">
    <property type="nucleotide sequence ID" value="NZ_VCEJ01000002.1"/>
</dbReference>
<evidence type="ECO:0000313" key="16">
    <source>
        <dbReference type="EMBL" id="TLV02296.1"/>
    </source>
</evidence>
<dbReference type="InterPro" id="IPR045357">
    <property type="entry name" value="Aminopeptidase_N-like_N"/>
</dbReference>
<dbReference type="AlphaFoldDB" id="A0A5R9L168"/>
<dbReference type="Gene3D" id="2.60.40.1730">
    <property type="entry name" value="tricorn interacting facor f3 domain"/>
    <property type="match status" value="1"/>
</dbReference>
<dbReference type="NCBIfam" id="TIGR04183">
    <property type="entry name" value="Por_Secre_tail"/>
    <property type="match status" value="1"/>
</dbReference>
<evidence type="ECO:0000256" key="8">
    <source>
        <dbReference type="ARBA" id="ARBA00022723"/>
    </source>
</evidence>
<feature type="domain" description="Peptidase M1 membrane alanine aminopeptidase" evidence="13">
    <location>
        <begin position="324"/>
        <end position="469"/>
    </location>
</feature>
<evidence type="ECO:0000313" key="17">
    <source>
        <dbReference type="Proteomes" id="UP000306402"/>
    </source>
</evidence>
<comment type="catalytic activity">
    <reaction evidence="1">
        <text>Release of an N-terminal amino acid, Xaa-|-Yaa- from a peptide, amide or arylamide. Xaa is preferably Ala, but may be most amino acids including Pro (slow action). When a terminal hydrophobic residue is followed by a prolyl residue, the two may be released as an intact Xaa-Pro dipeptide.</text>
        <dbReference type="EC" id="3.4.11.2"/>
    </reaction>
</comment>
<dbReference type="OrthoDB" id="100605at2"/>
<evidence type="ECO:0000256" key="11">
    <source>
        <dbReference type="ARBA" id="ARBA00023049"/>
    </source>
</evidence>
<dbReference type="Gene3D" id="1.10.390.10">
    <property type="entry name" value="Neutral Protease Domain 2"/>
    <property type="match status" value="1"/>
</dbReference>
<proteinExistence type="inferred from homology"/>
<dbReference type="InterPro" id="IPR027268">
    <property type="entry name" value="Peptidase_M4/M1_CTD_sf"/>
</dbReference>
<accession>A0A5R9L168</accession>
<evidence type="ECO:0000256" key="6">
    <source>
        <dbReference type="ARBA" id="ARBA00022438"/>
    </source>
</evidence>
<keyword evidence="6" id="KW-0031">Aminopeptidase</keyword>
<evidence type="ECO:0000256" key="1">
    <source>
        <dbReference type="ARBA" id="ARBA00000098"/>
    </source>
</evidence>
<feature type="signal peptide" evidence="12">
    <location>
        <begin position="1"/>
        <end position="20"/>
    </location>
</feature>
<dbReference type="GO" id="GO:0005615">
    <property type="term" value="C:extracellular space"/>
    <property type="evidence" value="ECO:0007669"/>
    <property type="project" value="TreeGrafter"/>
</dbReference>
<gene>
    <name evidence="16" type="ORF">FEN17_01250</name>
</gene>
<feature type="chain" id="PRO_5024371374" description="Aminopeptidase N" evidence="12">
    <location>
        <begin position="21"/>
        <end position="757"/>
    </location>
</feature>
<reference evidence="16 17" key="1">
    <citation type="submission" date="2019-05" db="EMBL/GenBank/DDBJ databases">
        <authorList>
            <person name="Qu J.-H."/>
        </authorList>
    </citation>
    <scope>NUCLEOTIDE SEQUENCE [LARGE SCALE GENOMIC DNA]</scope>
    <source>
        <strain evidence="16 17">T17</strain>
    </source>
</reference>
<dbReference type="Proteomes" id="UP000306402">
    <property type="component" value="Unassembled WGS sequence"/>
</dbReference>
<keyword evidence="11" id="KW-0482">Metalloprotease</keyword>
<keyword evidence="12" id="KW-0732">Signal</keyword>
<keyword evidence="10" id="KW-0862">Zinc</keyword>
<dbReference type="GO" id="GO:0070006">
    <property type="term" value="F:metalloaminopeptidase activity"/>
    <property type="evidence" value="ECO:0007669"/>
    <property type="project" value="TreeGrafter"/>
</dbReference>